<evidence type="ECO:0008006" key="4">
    <source>
        <dbReference type="Google" id="ProtNLM"/>
    </source>
</evidence>
<comment type="caution">
    <text evidence="2">The sequence shown here is derived from an EMBL/GenBank/DDBJ whole genome shotgun (WGS) entry which is preliminary data.</text>
</comment>
<name>A0A4U5JR52_9GAMM</name>
<dbReference type="OrthoDB" id="8251739at2"/>
<keyword evidence="3" id="KW-1185">Reference proteome</keyword>
<proteinExistence type="predicted"/>
<evidence type="ECO:0000313" key="3">
    <source>
        <dbReference type="Proteomes" id="UP000308707"/>
    </source>
</evidence>
<accession>A0A4U5JR52</accession>
<evidence type="ECO:0000256" key="1">
    <source>
        <dbReference type="SAM" id="SignalP"/>
    </source>
</evidence>
<dbReference type="AlphaFoldDB" id="A0A4U5JR52"/>
<dbReference type="RefSeq" id="WP_137267501.1">
    <property type="nucleotide sequence ID" value="NZ_SZUA01000002.1"/>
</dbReference>
<evidence type="ECO:0000313" key="2">
    <source>
        <dbReference type="EMBL" id="TKR31071.1"/>
    </source>
</evidence>
<keyword evidence="1" id="KW-0732">Signal</keyword>
<dbReference type="EMBL" id="SZUA01000002">
    <property type="protein sequence ID" value="TKR31071.1"/>
    <property type="molecule type" value="Genomic_DNA"/>
</dbReference>
<dbReference type="Proteomes" id="UP000308707">
    <property type="component" value="Unassembled WGS sequence"/>
</dbReference>
<gene>
    <name evidence="2" type="ORF">FCE95_13470</name>
</gene>
<organism evidence="2 3">
    <name type="scientific">Luteimonas gilva</name>
    <dbReference type="NCBI Taxonomy" id="2572684"/>
    <lineage>
        <taxon>Bacteria</taxon>
        <taxon>Pseudomonadati</taxon>
        <taxon>Pseudomonadota</taxon>
        <taxon>Gammaproteobacteria</taxon>
        <taxon>Lysobacterales</taxon>
        <taxon>Lysobacteraceae</taxon>
        <taxon>Luteimonas</taxon>
    </lineage>
</organism>
<reference evidence="2 3" key="1">
    <citation type="submission" date="2019-04" db="EMBL/GenBank/DDBJ databases">
        <title>Reference strain of H23.</title>
        <authorList>
            <person name="Luo X."/>
        </authorList>
    </citation>
    <scope>NUCLEOTIDE SEQUENCE [LARGE SCALE GENOMIC DNA]</scope>
    <source>
        <strain evidence="2 3">H23</strain>
    </source>
</reference>
<protein>
    <recommendedName>
        <fullName evidence="4">DUF4185 domain-containing protein</fullName>
    </recommendedName>
</protein>
<sequence>MLRKALLTACLLAAGTSYAQTAQTDIGKFQIRVGRPFITRGPVSNMLDNPLNTIKLNNGQFRVYSSGGTTYRFQGIDSWGATAGQAYPVLGPVANSYASCGLWLNDTSRVPGSTVSYYGFAHAETECNYANGGQTFKSTALVQSDNEGGTWRLSGQILSGGAPVAGTQSGEGDCTAATDNYYVYLYCLRTSDFNLIAARAPIDNPIPGNWYKFKDGAWSQAGLGGDASPLRYTDALRSPIGFGSASVSKWTSKNYVTLVNNESSGSARGGVYISFSDNFVDFSRVPQPILVTDGAEWIRTAASGDLIAYPSGIGLNGGREWDGGFLLTYTFLEPGEDFQRRFLVFREVYVFQGGQVGAQDPQVGIELTKWVAEGTVPRGIRTTTAPVQGNYAQYAYGGKLGYVMSASLPGTIALEECVSYWPGTADHLVTWDGTCAGAGYRRLRTIGWIYTSPQPNTVAIYRCWSPSYYKSHYVSTDAACEGRGDQEFLLGWVLAS</sequence>
<feature type="signal peptide" evidence="1">
    <location>
        <begin position="1"/>
        <end position="19"/>
    </location>
</feature>
<feature type="chain" id="PRO_5020590146" description="DUF4185 domain-containing protein" evidence="1">
    <location>
        <begin position="20"/>
        <end position="496"/>
    </location>
</feature>